<dbReference type="Gene3D" id="3.30.420.40">
    <property type="match status" value="2"/>
</dbReference>
<name>A0A382UFR6_9ZZZZ</name>
<dbReference type="NCBIfam" id="TIGR01175">
    <property type="entry name" value="pilM"/>
    <property type="match status" value="1"/>
</dbReference>
<feature type="compositionally biased region" description="Polar residues" evidence="1">
    <location>
        <begin position="11"/>
        <end position="29"/>
    </location>
</feature>
<dbReference type="Pfam" id="PF11104">
    <property type="entry name" value="PilM_2"/>
    <property type="match status" value="1"/>
</dbReference>
<dbReference type="EMBL" id="UINC01143913">
    <property type="protein sequence ID" value="SVD33113.1"/>
    <property type="molecule type" value="Genomic_DNA"/>
</dbReference>
<feature type="non-terminal residue" evidence="2">
    <location>
        <position position="1"/>
    </location>
</feature>
<evidence type="ECO:0008006" key="3">
    <source>
        <dbReference type="Google" id="ProtNLM"/>
    </source>
</evidence>
<accession>A0A382UFR6</accession>
<feature type="region of interest" description="Disordered" evidence="1">
    <location>
        <begin position="1"/>
        <end position="29"/>
    </location>
</feature>
<protein>
    <recommendedName>
        <fullName evidence="3">SHS2 domain-containing protein</fullName>
    </recommendedName>
</protein>
<dbReference type="InterPro" id="IPR043129">
    <property type="entry name" value="ATPase_NBD"/>
</dbReference>
<evidence type="ECO:0000256" key="1">
    <source>
        <dbReference type="SAM" id="MobiDB-lite"/>
    </source>
</evidence>
<dbReference type="InterPro" id="IPR050696">
    <property type="entry name" value="FtsA/MreB"/>
</dbReference>
<feature type="non-terminal residue" evidence="2">
    <location>
        <position position="274"/>
    </location>
</feature>
<dbReference type="AlphaFoldDB" id="A0A382UFR6"/>
<organism evidence="2">
    <name type="scientific">marine metagenome</name>
    <dbReference type="NCBI Taxonomy" id="408172"/>
    <lineage>
        <taxon>unclassified sequences</taxon>
        <taxon>metagenomes</taxon>
        <taxon>ecological metagenomes</taxon>
    </lineage>
</organism>
<reference evidence="2" key="1">
    <citation type="submission" date="2018-05" db="EMBL/GenBank/DDBJ databases">
        <authorList>
            <person name="Lanie J.A."/>
            <person name="Ng W.-L."/>
            <person name="Kazmierczak K.M."/>
            <person name="Andrzejewski T.M."/>
            <person name="Davidsen T.M."/>
            <person name="Wayne K.J."/>
            <person name="Tettelin H."/>
            <person name="Glass J.I."/>
            <person name="Rusch D."/>
            <person name="Podicherti R."/>
            <person name="Tsui H.-C.T."/>
            <person name="Winkler M.E."/>
        </authorList>
    </citation>
    <scope>NUCLEOTIDE SEQUENCE</scope>
</reference>
<evidence type="ECO:0000313" key="2">
    <source>
        <dbReference type="EMBL" id="SVD33113.1"/>
    </source>
</evidence>
<gene>
    <name evidence="2" type="ORF">METZ01_LOCUS385967</name>
</gene>
<dbReference type="InterPro" id="IPR005883">
    <property type="entry name" value="PilM"/>
</dbReference>
<dbReference type="PANTHER" id="PTHR32432:SF3">
    <property type="entry name" value="ETHANOLAMINE UTILIZATION PROTEIN EUTJ"/>
    <property type="match status" value="1"/>
</dbReference>
<proteinExistence type="predicted"/>
<dbReference type="PANTHER" id="PTHR32432">
    <property type="entry name" value="CELL DIVISION PROTEIN FTSA-RELATED"/>
    <property type="match status" value="1"/>
</dbReference>
<sequence length="274" mass="29556">VALFSRKAGDTSPSKSSNKGANTADSNQPRYSAIGVDISTSAVKVLEMDRGRDGYKATNVGIEPLPRDAIVERAISNLDAVGEALAAALKRSRSKRKNAIVAVASSHVVTRTIYLPAELNDSELEEQVGMEAVHHIPYSLDEVNMDYLVVGPSAADPNENEILLSACRREIVEDYAGVVASAGLQPVIIDVDSFAVERAYSLVTQAFGDSIQNKVIGLLDYGDTTTHLDVFVDGKIVYSRDHAFGGRILTENIRTRFASSHEEAEAMKFSSDLP</sequence>
<dbReference type="SUPFAM" id="SSF53067">
    <property type="entry name" value="Actin-like ATPase domain"/>
    <property type="match status" value="2"/>
</dbReference>
<dbReference type="CDD" id="cd24049">
    <property type="entry name" value="ASKHA_NBD_PilM"/>
    <property type="match status" value="1"/>
</dbReference>